<sequence>MKLILKEGKKYVLRCERGEEVIEELKKFCQAKHIGTAFFSAIGAASEVELAHYDVDKKRYSNKIIRQKIEIDSLAGNIALLDGKLIVHAHGVFSDFSMQAQAGHVNRLIVAATCEIFLEFQKVKIFRQPDKETGLNLMK</sequence>
<evidence type="ECO:0000313" key="2">
    <source>
        <dbReference type="EMBL" id="OGZ33891.1"/>
    </source>
</evidence>
<dbReference type="Gene3D" id="3.30.1330.80">
    <property type="entry name" value="Hypothetical protein, similar to alpha- acetolactate decarboxylase, domain 2"/>
    <property type="match status" value="1"/>
</dbReference>
<dbReference type="InterPro" id="IPR005175">
    <property type="entry name" value="PPC_dom"/>
</dbReference>
<comment type="caution">
    <text evidence="2">The sequence shown here is derived from an EMBL/GenBank/DDBJ whole genome shotgun (WGS) entry which is preliminary data.</text>
</comment>
<accession>A0A1G2F8L1</accession>
<dbReference type="AlphaFoldDB" id="A0A1G2F8L1"/>
<proteinExistence type="predicted"/>
<dbReference type="PANTHER" id="PTHR34988:SF1">
    <property type="entry name" value="DNA-BINDING PROTEIN"/>
    <property type="match status" value="1"/>
</dbReference>
<dbReference type="PROSITE" id="PS51742">
    <property type="entry name" value="PPC"/>
    <property type="match status" value="1"/>
</dbReference>
<dbReference type="CDD" id="cd11378">
    <property type="entry name" value="DUF296"/>
    <property type="match status" value="1"/>
</dbReference>
<dbReference type="InterPro" id="IPR025707">
    <property type="entry name" value="DNA_bp_PD1"/>
</dbReference>
<feature type="domain" description="PPC" evidence="1">
    <location>
        <begin position="5"/>
        <end position="139"/>
    </location>
</feature>
<dbReference type="PIRSF" id="PIRSF016702">
    <property type="entry name" value="DNA_bp_PD1"/>
    <property type="match status" value="1"/>
</dbReference>
<gene>
    <name evidence="2" type="ORF">A2Y98_03435</name>
</gene>
<dbReference type="STRING" id="1801992.A2Y98_03435"/>
<dbReference type="SUPFAM" id="SSF117856">
    <property type="entry name" value="AF0104/ALDC/Ptd012-like"/>
    <property type="match status" value="1"/>
</dbReference>
<evidence type="ECO:0000313" key="3">
    <source>
        <dbReference type="Proteomes" id="UP000179099"/>
    </source>
</evidence>
<dbReference type="PANTHER" id="PTHR34988">
    <property type="entry name" value="PROTEIN, PUTATIVE-RELATED"/>
    <property type="match status" value="1"/>
</dbReference>
<dbReference type="Proteomes" id="UP000179099">
    <property type="component" value="Unassembled WGS sequence"/>
</dbReference>
<organism evidence="2 3">
    <name type="scientific">Candidatus Portnoybacteria bacterium RBG_19FT_COMBO_36_7</name>
    <dbReference type="NCBI Taxonomy" id="1801992"/>
    <lineage>
        <taxon>Bacteria</taxon>
        <taxon>Candidatus Portnoyibacteriota</taxon>
    </lineage>
</organism>
<dbReference type="Pfam" id="PF03479">
    <property type="entry name" value="PCC"/>
    <property type="match status" value="1"/>
</dbReference>
<evidence type="ECO:0000259" key="1">
    <source>
        <dbReference type="PROSITE" id="PS51742"/>
    </source>
</evidence>
<reference evidence="2 3" key="1">
    <citation type="journal article" date="2016" name="Nat. Commun.">
        <title>Thousands of microbial genomes shed light on interconnected biogeochemical processes in an aquifer system.</title>
        <authorList>
            <person name="Anantharaman K."/>
            <person name="Brown C.T."/>
            <person name="Hug L.A."/>
            <person name="Sharon I."/>
            <person name="Castelle C.J."/>
            <person name="Probst A.J."/>
            <person name="Thomas B.C."/>
            <person name="Singh A."/>
            <person name="Wilkins M.J."/>
            <person name="Karaoz U."/>
            <person name="Brodie E.L."/>
            <person name="Williams K.H."/>
            <person name="Hubbard S.S."/>
            <person name="Banfield J.F."/>
        </authorList>
    </citation>
    <scope>NUCLEOTIDE SEQUENCE [LARGE SCALE GENOMIC DNA]</scope>
</reference>
<dbReference type="EMBL" id="MHMW01000022">
    <property type="protein sequence ID" value="OGZ33891.1"/>
    <property type="molecule type" value="Genomic_DNA"/>
</dbReference>
<protein>
    <recommendedName>
        <fullName evidence="1">PPC domain-containing protein</fullName>
    </recommendedName>
</protein>
<name>A0A1G2F8L1_9BACT</name>